<comment type="caution">
    <text evidence="7">The sequence shown here is derived from an EMBL/GenBank/DDBJ whole genome shotgun (WGS) entry which is preliminary data.</text>
</comment>
<feature type="transmembrane region" description="Helical" evidence="5">
    <location>
        <begin position="65"/>
        <end position="98"/>
    </location>
</feature>
<dbReference type="AlphaFoldDB" id="A0A433QQR5"/>
<dbReference type="PANTHER" id="PTHR36460">
    <property type="entry name" value="UPF0132 DOMAIN PROTEIN (AFU_ORTHOLOGUE AFUA_3G10255)"/>
    <property type="match status" value="1"/>
</dbReference>
<evidence type="ECO:0000256" key="1">
    <source>
        <dbReference type="ARBA" id="ARBA00004141"/>
    </source>
</evidence>
<name>A0A433QQR5_9FUNG</name>
<evidence type="ECO:0000256" key="5">
    <source>
        <dbReference type="SAM" id="Phobius"/>
    </source>
</evidence>
<evidence type="ECO:0000256" key="2">
    <source>
        <dbReference type="ARBA" id="ARBA00022692"/>
    </source>
</evidence>
<dbReference type="EMBL" id="RBNJ01002320">
    <property type="protein sequence ID" value="RUS32098.1"/>
    <property type="molecule type" value="Genomic_DNA"/>
</dbReference>
<dbReference type="Proteomes" id="UP000274822">
    <property type="component" value="Unassembled WGS sequence"/>
</dbReference>
<sequence>MHTLFVLFLRRLTRAEIPFIFMQPSTRPHPPNHIYHTRRPPGVFFLVVEQKNDYVRFHAWQSSLLFLTLMLAHFIIMFISSLLSWLLFFADIALVAWLGYRAYMDGASLERYEIPFFGALASQWVDSE</sequence>
<proteinExistence type="predicted"/>
<evidence type="ECO:0008006" key="9">
    <source>
        <dbReference type="Google" id="ProtNLM"/>
    </source>
</evidence>
<comment type="subcellular location">
    <subcellularLocation>
        <location evidence="1">Membrane</location>
        <topology evidence="1">Multi-pass membrane protein</topology>
    </subcellularLocation>
</comment>
<organism evidence="7 8">
    <name type="scientific">Jimgerdemannia flammicorona</name>
    <dbReference type="NCBI Taxonomy" id="994334"/>
    <lineage>
        <taxon>Eukaryota</taxon>
        <taxon>Fungi</taxon>
        <taxon>Fungi incertae sedis</taxon>
        <taxon>Mucoromycota</taxon>
        <taxon>Mucoromycotina</taxon>
        <taxon>Endogonomycetes</taxon>
        <taxon>Endogonales</taxon>
        <taxon>Endogonaceae</taxon>
        <taxon>Jimgerdemannia</taxon>
    </lineage>
</organism>
<evidence type="ECO:0000256" key="6">
    <source>
        <dbReference type="SAM" id="SignalP"/>
    </source>
</evidence>
<protein>
    <recommendedName>
        <fullName evidence="9">PRA1 family protein</fullName>
    </recommendedName>
</protein>
<keyword evidence="3 5" id="KW-1133">Transmembrane helix</keyword>
<gene>
    <name evidence="7" type="ORF">BC938DRAFT_476292</name>
</gene>
<evidence type="ECO:0000313" key="7">
    <source>
        <dbReference type="EMBL" id="RUS32098.1"/>
    </source>
</evidence>
<accession>A0A433QQR5</accession>
<evidence type="ECO:0000256" key="4">
    <source>
        <dbReference type="ARBA" id="ARBA00023136"/>
    </source>
</evidence>
<feature type="signal peptide" evidence="6">
    <location>
        <begin position="1"/>
        <end position="15"/>
    </location>
</feature>
<evidence type="ECO:0000313" key="8">
    <source>
        <dbReference type="Proteomes" id="UP000274822"/>
    </source>
</evidence>
<keyword evidence="8" id="KW-1185">Reference proteome</keyword>
<dbReference type="PANTHER" id="PTHR36460:SF1">
    <property type="entry name" value="UPF0132 DOMAIN PROTEIN (AFU_ORTHOLOGUE AFUA_3G10255)"/>
    <property type="match status" value="1"/>
</dbReference>
<keyword evidence="2 5" id="KW-0812">Transmembrane</keyword>
<dbReference type="GO" id="GO:0016020">
    <property type="term" value="C:membrane"/>
    <property type="evidence" value="ECO:0007669"/>
    <property type="project" value="UniProtKB-SubCell"/>
</dbReference>
<feature type="chain" id="PRO_5019118789" description="PRA1 family protein" evidence="6">
    <location>
        <begin position="16"/>
        <end position="128"/>
    </location>
</feature>
<keyword evidence="4 5" id="KW-0472">Membrane</keyword>
<reference evidence="7 8" key="1">
    <citation type="journal article" date="2018" name="New Phytol.">
        <title>Phylogenomics of Endogonaceae and evolution of mycorrhizas within Mucoromycota.</title>
        <authorList>
            <person name="Chang Y."/>
            <person name="Desiro A."/>
            <person name="Na H."/>
            <person name="Sandor L."/>
            <person name="Lipzen A."/>
            <person name="Clum A."/>
            <person name="Barry K."/>
            <person name="Grigoriev I.V."/>
            <person name="Martin F.M."/>
            <person name="Stajich J.E."/>
            <person name="Smith M.E."/>
            <person name="Bonito G."/>
            <person name="Spatafora J.W."/>
        </authorList>
    </citation>
    <scope>NUCLEOTIDE SEQUENCE [LARGE SCALE GENOMIC DNA]</scope>
    <source>
        <strain evidence="7 8">AD002</strain>
    </source>
</reference>
<evidence type="ECO:0000256" key="3">
    <source>
        <dbReference type="ARBA" id="ARBA00022989"/>
    </source>
</evidence>
<keyword evidence="6" id="KW-0732">Signal</keyword>